<sequence length="68" mass="7538">MGKVPSGITSGNNLWVGSWNTCRKIQVVKNTQGQLWSGQYCLAHLEAYEKNNPLKALDKKGPLDAYCL</sequence>
<feature type="domain" description="Nose resistant-to-fluoxetine protein N-terminal" evidence="1">
    <location>
        <begin position="1"/>
        <end position="51"/>
    </location>
</feature>
<dbReference type="AlphaFoldDB" id="W2T5P1"/>
<dbReference type="CTD" id="25351802"/>
<proteinExistence type="predicted"/>
<evidence type="ECO:0000313" key="3">
    <source>
        <dbReference type="Proteomes" id="UP000053676"/>
    </source>
</evidence>
<dbReference type="Pfam" id="PF20146">
    <property type="entry name" value="NRF"/>
    <property type="match status" value="1"/>
</dbReference>
<dbReference type="InterPro" id="IPR006621">
    <property type="entry name" value="Nose-resist-to-fluoxetine_N"/>
</dbReference>
<dbReference type="Proteomes" id="UP000053676">
    <property type="component" value="Unassembled WGS sequence"/>
</dbReference>
<dbReference type="GeneID" id="25351802"/>
<evidence type="ECO:0000259" key="1">
    <source>
        <dbReference type="Pfam" id="PF20146"/>
    </source>
</evidence>
<dbReference type="OrthoDB" id="5843247at2759"/>
<dbReference type="EMBL" id="KI660237">
    <property type="protein sequence ID" value="ETN76267.1"/>
    <property type="molecule type" value="Genomic_DNA"/>
</dbReference>
<organism evidence="2 3">
    <name type="scientific">Necator americanus</name>
    <name type="common">Human hookworm</name>
    <dbReference type="NCBI Taxonomy" id="51031"/>
    <lineage>
        <taxon>Eukaryota</taxon>
        <taxon>Metazoa</taxon>
        <taxon>Ecdysozoa</taxon>
        <taxon>Nematoda</taxon>
        <taxon>Chromadorea</taxon>
        <taxon>Rhabditida</taxon>
        <taxon>Rhabditina</taxon>
        <taxon>Rhabditomorpha</taxon>
        <taxon>Strongyloidea</taxon>
        <taxon>Ancylostomatidae</taxon>
        <taxon>Bunostominae</taxon>
        <taxon>Necator</taxon>
    </lineage>
</organism>
<keyword evidence="3" id="KW-1185">Reference proteome</keyword>
<gene>
    <name evidence="2" type="ORF">NECAME_11773</name>
</gene>
<accession>W2T5P1</accession>
<dbReference type="KEGG" id="nai:NECAME_11773"/>
<reference evidence="3" key="1">
    <citation type="journal article" date="2014" name="Nat. Genet.">
        <title>Genome of the human hookworm Necator americanus.</title>
        <authorList>
            <person name="Tang Y.T."/>
            <person name="Gao X."/>
            <person name="Rosa B.A."/>
            <person name="Abubucker S."/>
            <person name="Hallsworth-Pepin K."/>
            <person name="Martin J."/>
            <person name="Tyagi R."/>
            <person name="Heizer E."/>
            <person name="Zhang X."/>
            <person name="Bhonagiri-Palsikar V."/>
            <person name="Minx P."/>
            <person name="Warren W.C."/>
            <person name="Wang Q."/>
            <person name="Zhan B."/>
            <person name="Hotez P.J."/>
            <person name="Sternberg P.W."/>
            <person name="Dougall A."/>
            <person name="Gaze S.T."/>
            <person name="Mulvenna J."/>
            <person name="Sotillo J."/>
            <person name="Ranganathan S."/>
            <person name="Rabelo E.M."/>
            <person name="Wilson R.K."/>
            <person name="Felgner P.L."/>
            <person name="Bethony J."/>
            <person name="Hawdon J.M."/>
            <person name="Gasser R.B."/>
            <person name="Loukas A."/>
            <person name="Mitreva M."/>
        </authorList>
    </citation>
    <scope>NUCLEOTIDE SEQUENCE [LARGE SCALE GENOMIC DNA]</scope>
</reference>
<protein>
    <recommendedName>
        <fullName evidence="1">Nose resistant-to-fluoxetine protein N-terminal domain-containing protein</fullName>
    </recommendedName>
</protein>
<evidence type="ECO:0000313" key="2">
    <source>
        <dbReference type="EMBL" id="ETN76267.1"/>
    </source>
</evidence>
<name>W2T5P1_NECAM</name>